<dbReference type="OrthoDB" id="9777271at2"/>
<dbReference type="EMBL" id="FNKB01000002">
    <property type="protein sequence ID" value="SDQ48212.1"/>
    <property type="molecule type" value="Genomic_DNA"/>
</dbReference>
<feature type="compositionally biased region" description="Basic and acidic residues" evidence="1">
    <location>
        <begin position="244"/>
        <end position="254"/>
    </location>
</feature>
<dbReference type="SUPFAM" id="SSF55154">
    <property type="entry name" value="CYTH-like phosphatases"/>
    <property type="match status" value="1"/>
</dbReference>
<dbReference type="InterPro" id="IPR033469">
    <property type="entry name" value="CYTH-like_dom_sf"/>
</dbReference>
<protein>
    <submittedName>
        <fullName evidence="3">CYTH domain-containing protein</fullName>
    </submittedName>
</protein>
<dbReference type="Pfam" id="PF01928">
    <property type="entry name" value="CYTH"/>
    <property type="match status" value="1"/>
</dbReference>
<dbReference type="AlphaFoldDB" id="A0A1H1B8J7"/>
<organism evidence="3 4">
    <name type="scientific">Leucobacter chromiiresistens</name>
    <dbReference type="NCBI Taxonomy" id="1079994"/>
    <lineage>
        <taxon>Bacteria</taxon>
        <taxon>Bacillati</taxon>
        <taxon>Actinomycetota</taxon>
        <taxon>Actinomycetes</taxon>
        <taxon>Micrococcales</taxon>
        <taxon>Microbacteriaceae</taxon>
        <taxon>Leucobacter</taxon>
    </lineage>
</organism>
<feature type="region of interest" description="Disordered" evidence="1">
    <location>
        <begin position="231"/>
        <end position="254"/>
    </location>
</feature>
<evidence type="ECO:0000313" key="4">
    <source>
        <dbReference type="Proteomes" id="UP000182690"/>
    </source>
</evidence>
<evidence type="ECO:0000256" key="1">
    <source>
        <dbReference type="SAM" id="MobiDB-lite"/>
    </source>
</evidence>
<dbReference type="CDD" id="cd07374">
    <property type="entry name" value="CYTH-like_Pase"/>
    <property type="match status" value="1"/>
</dbReference>
<feature type="domain" description="CYTH" evidence="2">
    <location>
        <begin position="9"/>
        <end position="206"/>
    </location>
</feature>
<dbReference type="SMART" id="SM01118">
    <property type="entry name" value="CYTH"/>
    <property type="match status" value="1"/>
</dbReference>
<sequence length="254" mass="26503">MSENAGRQSLEIERKYEVAADLPLPPDSAFAEAGLTAASPITYELSAVYFDTSDADLARRGLALRVRHGGSDAGWHLKERGEAEVQELFWPLDDAMPDGVRAELRARIGGAADAVAPIAELSTERTVVVLADAAGAELVELADDRVEAFDRVTGVARAWREWEAELLPGAPRAALDLVEPVLRAAGAAPSLSAAKIARATGRLVDAARRAGADAGRIAALEALDASDRAAADAAAAEGTAESAAAERRTEGEAK</sequence>
<accession>A0A1H1B8J7</accession>
<feature type="compositionally biased region" description="Low complexity" evidence="1">
    <location>
        <begin position="231"/>
        <end position="243"/>
    </location>
</feature>
<reference evidence="3 4" key="1">
    <citation type="submission" date="2016-10" db="EMBL/GenBank/DDBJ databases">
        <authorList>
            <person name="de Groot N.N."/>
        </authorList>
    </citation>
    <scope>NUCLEOTIDE SEQUENCE [LARGE SCALE GENOMIC DNA]</scope>
    <source>
        <strain evidence="3 4">DSM 22788</strain>
    </source>
</reference>
<dbReference type="PROSITE" id="PS51707">
    <property type="entry name" value="CYTH"/>
    <property type="match status" value="1"/>
</dbReference>
<dbReference type="STRING" id="1079994.SAMN04488565_2651"/>
<evidence type="ECO:0000259" key="2">
    <source>
        <dbReference type="PROSITE" id="PS51707"/>
    </source>
</evidence>
<evidence type="ECO:0000313" key="3">
    <source>
        <dbReference type="EMBL" id="SDQ48212.1"/>
    </source>
</evidence>
<name>A0A1H1B8J7_9MICO</name>
<gene>
    <name evidence="3" type="ORF">SAMN04488565_2651</name>
</gene>
<dbReference type="InterPro" id="IPR023577">
    <property type="entry name" value="CYTH_domain"/>
</dbReference>
<dbReference type="Gene3D" id="2.40.320.10">
    <property type="entry name" value="Hypothetical Protein Pfu-838710-001"/>
    <property type="match status" value="1"/>
</dbReference>
<dbReference type="RefSeq" id="WP_074690394.1">
    <property type="nucleotide sequence ID" value="NZ_FNKB01000002.1"/>
</dbReference>
<dbReference type="Proteomes" id="UP000182690">
    <property type="component" value="Unassembled WGS sequence"/>
</dbReference>
<proteinExistence type="predicted"/>